<keyword evidence="7" id="KW-0175">Coiled coil</keyword>
<evidence type="ECO:0000256" key="7">
    <source>
        <dbReference type="SAM" id="Coils"/>
    </source>
</evidence>
<evidence type="ECO:0000259" key="11">
    <source>
        <dbReference type="Pfam" id="PF21638"/>
    </source>
</evidence>
<reference evidence="12" key="1">
    <citation type="submission" date="2020-08" db="EMBL/GenBank/DDBJ databases">
        <title>Multicomponent nature underlies the extraordinary mechanical properties of spider dragline silk.</title>
        <authorList>
            <person name="Kono N."/>
            <person name="Nakamura H."/>
            <person name="Mori M."/>
            <person name="Yoshida Y."/>
            <person name="Ohtoshi R."/>
            <person name="Malay A.D."/>
            <person name="Moran D.A.P."/>
            <person name="Tomita M."/>
            <person name="Numata K."/>
            <person name="Arakawa K."/>
        </authorList>
    </citation>
    <scope>NUCLEOTIDE SEQUENCE</scope>
</reference>
<protein>
    <recommendedName>
        <fullName evidence="6">Protein SDA1</fullName>
    </recommendedName>
</protein>
<dbReference type="Pfam" id="PF05285">
    <property type="entry name" value="SDA1_dom"/>
    <property type="match status" value="1"/>
</dbReference>
<evidence type="ECO:0000259" key="10">
    <source>
        <dbReference type="Pfam" id="PF08158"/>
    </source>
</evidence>
<evidence type="ECO:0000313" key="12">
    <source>
        <dbReference type="EMBL" id="GFU16644.1"/>
    </source>
</evidence>
<name>A0A8X6QG12_NEPPI</name>
<comment type="similarity">
    <text evidence="1 6">Belongs to the SDA1 family.</text>
</comment>
<dbReference type="Proteomes" id="UP000887013">
    <property type="component" value="Unassembled WGS sequence"/>
</dbReference>
<evidence type="ECO:0000313" key="13">
    <source>
        <dbReference type="Proteomes" id="UP000887013"/>
    </source>
</evidence>
<dbReference type="SUPFAM" id="SSF48371">
    <property type="entry name" value="ARM repeat"/>
    <property type="match status" value="1"/>
</dbReference>
<evidence type="ECO:0000256" key="8">
    <source>
        <dbReference type="SAM" id="MobiDB-lite"/>
    </source>
</evidence>
<dbReference type="InterPro" id="IPR048292">
    <property type="entry name" value="SDA1_C"/>
</dbReference>
<keyword evidence="4 6" id="KW-0653">Protein transport</keyword>
<dbReference type="PANTHER" id="PTHR12730:SF0">
    <property type="entry name" value="PROTEIN SDA1 HOMOLOG"/>
    <property type="match status" value="1"/>
</dbReference>
<feature type="domain" description="SDA1 C-terminal" evidence="11">
    <location>
        <begin position="693"/>
        <end position="736"/>
    </location>
</feature>
<comment type="caution">
    <text evidence="12">The sequence shown here is derived from an EMBL/GenBank/DDBJ whole genome shotgun (WGS) entry which is preliminary data.</text>
</comment>
<feature type="region of interest" description="Disordered" evidence="8">
    <location>
        <begin position="511"/>
        <end position="585"/>
    </location>
</feature>
<dbReference type="InterPro" id="IPR007949">
    <property type="entry name" value="SDA1_MD"/>
</dbReference>
<dbReference type="PANTHER" id="PTHR12730">
    <property type="entry name" value="HSDA/SDA1-RELATED"/>
    <property type="match status" value="1"/>
</dbReference>
<dbReference type="GO" id="GO:0015031">
    <property type="term" value="P:protein transport"/>
    <property type="evidence" value="ECO:0007669"/>
    <property type="project" value="UniProtKB-KW"/>
</dbReference>
<keyword evidence="13" id="KW-1185">Reference proteome</keyword>
<dbReference type="AlphaFoldDB" id="A0A8X6QG12"/>
<dbReference type="GO" id="GO:0042273">
    <property type="term" value="P:ribosomal large subunit biogenesis"/>
    <property type="evidence" value="ECO:0007669"/>
    <property type="project" value="UniProtKB-UniRule"/>
</dbReference>
<dbReference type="EMBL" id="BMAW01030489">
    <property type="protein sequence ID" value="GFU16644.1"/>
    <property type="molecule type" value="Genomic_DNA"/>
</dbReference>
<keyword evidence="3 6" id="KW-0690">Ribosome biogenesis</keyword>
<feature type="region of interest" description="Disordered" evidence="8">
    <location>
        <begin position="673"/>
        <end position="702"/>
    </location>
</feature>
<feature type="domain" description="SDA1 N-terminal" evidence="10">
    <location>
        <begin position="62"/>
        <end position="424"/>
    </location>
</feature>
<sequence length="739" mass="85173">MKEKSTSKFTFSILQLQNLAKRDPQSYYEEFQTHYQHFQAVLQLFKFNPHEYNDNFADLVNFLSHVSRCYKEELKDFPDQLMEILRENATVLDPSMRMCLVKALILMRNRDVLLPTDLITLFFELLRCKDKVLRKLLQSHIVSDLKKVNAKHKNLKVNTVLQNFMFKMLADSNVTAARMSLDIMVELYKRNIWRDEKTVNAIATACLAKDNKMIVKAHQFFLNTDYEIDTDDSDSEDDTSALKAITATTKVNKKSRKRQRLLDRAKKALKKSKKQKKNKENCNFAAIHLLHDPLGLAEKLYAYIQKMNEAFQMKILVMNLISRLIGVHELILLNFYPYLTRFLRPHQIDVTKILVCAAQATHEQVPPDVIEPLIKTILFNFVTEKNSSEVITVGINAIKEICTRCPLAIDSDLLHDLAQYEKYRNKNVTSAARSLIRLFREINPKMLHRKYQSRPTEASVELNQKNYAYGALNTKSYIPGTEALSLDPPAVNTVEDEKAYDSDGSWIDVSHSEDEVSCDEEDMNEKNDNKISKSAESSSNKSDDVLPKKSKEKGETCDVADSKKSEEKDKTCDAADSKKNEEKNKTCISDDLKAGKDKAEAISQSRILSQKEFEDIRIAQFKKKVSFAKGKKRKSEITQPDIARSEIVSLGDIEKLAKRPKMDKEARLAAVMEGREGRENYSKKRNTKNPLASKTQKQHNKNKAFMMIKHKVKSKIKRSFRDKQLSLRNALLKRKKQYK</sequence>
<dbReference type="OrthoDB" id="2196187at2759"/>
<feature type="domain" description="SDA1 middle" evidence="9">
    <location>
        <begin position="506"/>
        <end position="674"/>
    </location>
</feature>
<feature type="compositionally biased region" description="Basic and acidic residues" evidence="8">
    <location>
        <begin position="541"/>
        <end position="585"/>
    </location>
</feature>
<feature type="coiled-coil region" evidence="7">
    <location>
        <begin position="251"/>
        <end position="282"/>
    </location>
</feature>
<gene>
    <name evidence="12" type="primary">SDAD1</name>
    <name evidence="12" type="ORF">NPIL_206311</name>
</gene>
<keyword evidence="2 6" id="KW-0813">Transport</keyword>
<evidence type="ECO:0000256" key="2">
    <source>
        <dbReference type="ARBA" id="ARBA00022448"/>
    </source>
</evidence>
<accession>A0A8X6QG12</accession>
<evidence type="ECO:0000256" key="6">
    <source>
        <dbReference type="RuleBase" id="RU365057"/>
    </source>
</evidence>
<dbReference type="GO" id="GO:0005730">
    <property type="term" value="C:nucleolus"/>
    <property type="evidence" value="ECO:0007669"/>
    <property type="project" value="UniProtKB-SubCell"/>
</dbReference>
<organism evidence="12 13">
    <name type="scientific">Nephila pilipes</name>
    <name type="common">Giant wood spider</name>
    <name type="synonym">Nephila maculata</name>
    <dbReference type="NCBI Taxonomy" id="299642"/>
    <lineage>
        <taxon>Eukaryota</taxon>
        <taxon>Metazoa</taxon>
        <taxon>Ecdysozoa</taxon>
        <taxon>Arthropoda</taxon>
        <taxon>Chelicerata</taxon>
        <taxon>Arachnida</taxon>
        <taxon>Araneae</taxon>
        <taxon>Araneomorphae</taxon>
        <taxon>Entelegynae</taxon>
        <taxon>Araneoidea</taxon>
        <taxon>Nephilidae</taxon>
        <taxon>Nephila</taxon>
    </lineage>
</organism>
<dbReference type="GO" id="GO:0000055">
    <property type="term" value="P:ribosomal large subunit export from nucleus"/>
    <property type="evidence" value="ECO:0007669"/>
    <property type="project" value="UniProtKB-UniRule"/>
</dbReference>
<evidence type="ECO:0000256" key="5">
    <source>
        <dbReference type="ARBA" id="ARBA00023242"/>
    </source>
</evidence>
<dbReference type="InterPro" id="IPR012977">
    <property type="entry name" value="SDA1_N"/>
</dbReference>
<evidence type="ECO:0000259" key="9">
    <source>
        <dbReference type="Pfam" id="PF05285"/>
    </source>
</evidence>
<comment type="subcellular location">
    <subcellularLocation>
        <location evidence="6">Nucleus</location>
        <location evidence="6">Nucleolus</location>
    </subcellularLocation>
</comment>
<feature type="compositionally biased region" description="Basic and acidic residues" evidence="8">
    <location>
        <begin position="524"/>
        <end position="533"/>
    </location>
</feature>
<dbReference type="Pfam" id="PF08158">
    <property type="entry name" value="SDA1_HEAT"/>
    <property type="match status" value="1"/>
</dbReference>
<dbReference type="InterPro" id="IPR027312">
    <property type="entry name" value="Sda1"/>
</dbReference>
<comment type="function">
    <text evidence="6">Required for 60S pre-ribosomal subunits export to the cytoplasm.</text>
</comment>
<proteinExistence type="inferred from homology"/>
<feature type="compositionally biased region" description="Basic and acidic residues" evidence="8">
    <location>
        <begin position="673"/>
        <end position="682"/>
    </location>
</feature>
<evidence type="ECO:0000256" key="1">
    <source>
        <dbReference type="ARBA" id="ARBA00005783"/>
    </source>
</evidence>
<dbReference type="InterPro" id="IPR016024">
    <property type="entry name" value="ARM-type_fold"/>
</dbReference>
<dbReference type="Pfam" id="PF21638">
    <property type="entry name" value="SDA1_C"/>
    <property type="match status" value="1"/>
</dbReference>
<evidence type="ECO:0000256" key="4">
    <source>
        <dbReference type="ARBA" id="ARBA00022927"/>
    </source>
</evidence>
<evidence type="ECO:0000256" key="3">
    <source>
        <dbReference type="ARBA" id="ARBA00022517"/>
    </source>
</evidence>
<keyword evidence="5 6" id="KW-0539">Nucleus</keyword>